<evidence type="ECO:0000313" key="5">
    <source>
        <dbReference type="EMBL" id="MQS75131.1"/>
    </source>
</evidence>
<feature type="domain" description="HTH hxlR-type" evidence="4">
    <location>
        <begin position="14"/>
        <end position="112"/>
    </location>
</feature>
<sequence>MLKQENSDKSFLDCPVAGIKDIIKGKWTTVILYFLSQSTLRFGELNRKMPMVTQAYLTKELRILENYGLIHREVYPQVPPKVEYSLTAMGKKFIPVLDALEKFAIEYEQDNQK</sequence>
<organism evidence="5 6">
    <name type="scientific">Companilactobacillus halodurans</name>
    <dbReference type="NCBI Taxonomy" id="2584183"/>
    <lineage>
        <taxon>Bacteria</taxon>
        <taxon>Bacillati</taxon>
        <taxon>Bacillota</taxon>
        <taxon>Bacilli</taxon>
        <taxon>Lactobacillales</taxon>
        <taxon>Lactobacillaceae</taxon>
        <taxon>Companilactobacillus</taxon>
    </lineage>
</organism>
<dbReference type="AlphaFoldDB" id="A0A5P0ZMR6"/>
<evidence type="ECO:0000256" key="3">
    <source>
        <dbReference type="ARBA" id="ARBA00023163"/>
    </source>
</evidence>
<dbReference type="SUPFAM" id="SSF46785">
    <property type="entry name" value="Winged helix' DNA-binding domain"/>
    <property type="match status" value="1"/>
</dbReference>
<dbReference type="PANTHER" id="PTHR33204">
    <property type="entry name" value="TRANSCRIPTIONAL REGULATOR, MARR FAMILY"/>
    <property type="match status" value="1"/>
</dbReference>
<dbReference type="Proteomes" id="UP000414364">
    <property type="component" value="Unassembled WGS sequence"/>
</dbReference>
<protein>
    <submittedName>
        <fullName evidence="5">Helix-turn-helix transcriptional regulator</fullName>
    </submittedName>
</protein>
<dbReference type="InterPro" id="IPR002577">
    <property type="entry name" value="HTH_HxlR"/>
</dbReference>
<dbReference type="Gene3D" id="1.10.10.10">
    <property type="entry name" value="Winged helix-like DNA-binding domain superfamily/Winged helix DNA-binding domain"/>
    <property type="match status" value="1"/>
</dbReference>
<keyword evidence="3" id="KW-0804">Transcription</keyword>
<dbReference type="InterPro" id="IPR036388">
    <property type="entry name" value="WH-like_DNA-bd_sf"/>
</dbReference>
<gene>
    <name evidence="5" type="ORF">FHL06_01795</name>
</gene>
<dbReference type="RefSeq" id="WP_153384542.1">
    <property type="nucleotide sequence ID" value="NZ_VDFP01000002.1"/>
</dbReference>
<evidence type="ECO:0000256" key="2">
    <source>
        <dbReference type="ARBA" id="ARBA00023125"/>
    </source>
</evidence>
<dbReference type="InterPro" id="IPR036390">
    <property type="entry name" value="WH_DNA-bd_sf"/>
</dbReference>
<evidence type="ECO:0000259" key="4">
    <source>
        <dbReference type="PROSITE" id="PS51118"/>
    </source>
</evidence>
<reference evidence="5 6" key="1">
    <citation type="journal article" date="2019" name="Syst. Appl. Microbiol.">
        <title>Polyphasic characterization of two novel Lactobacillus spp. isolated from blown salami packages: Description of Lactobacillus halodurans sp. nov. and Lactobacillus salsicarnum sp. nov.</title>
        <authorList>
            <person name="Schuster J.A."/>
            <person name="Klingl A."/>
            <person name="Vogel R.F."/>
            <person name="Ehrmann M.A."/>
        </authorList>
    </citation>
    <scope>NUCLEOTIDE SEQUENCE [LARGE SCALE GENOMIC DNA]</scope>
    <source>
        <strain evidence="5 6">TMW 1.2172</strain>
    </source>
</reference>
<evidence type="ECO:0000313" key="6">
    <source>
        <dbReference type="Proteomes" id="UP000414364"/>
    </source>
</evidence>
<dbReference type="Pfam" id="PF01638">
    <property type="entry name" value="HxlR"/>
    <property type="match status" value="1"/>
</dbReference>
<accession>A0A5P0ZMR6</accession>
<evidence type="ECO:0000256" key="1">
    <source>
        <dbReference type="ARBA" id="ARBA00023015"/>
    </source>
</evidence>
<comment type="caution">
    <text evidence="5">The sequence shown here is derived from an EMBL/GenBank/DDBJ whole genome shotgun (WGS) entry which is preliminary data.</text>
</comment>
<keyword evidence="2" id="KW-0238">DNA-binding</keyword>
<dbReference type="PROSITE" id="PS51118">
    <property type="entry name" value="HTH_HXLR"/>
    <property type="match status" value="1"/>
</dbReference>
<keyword evidence="1" id="KW-0805">Transcription regulation</keyword>
<proteinExistence type="predicted"/>
<dbReference type="EMBL" id="VDFP01000002">
    <property type="protein sequence ID" value="MQS75131.1"/>
    <property type="molecule type" value="Genomic_DNA"/>
</dbReference>
<dbReference type="PANTHER" id="PTHR33204:SF29">
    <property type="entry name" value="TRANSCRIPTIONAL REGULATOR"/>
    <property type="match status" value="1"/>
</dbReference>
<dbReference type="GO" id="GO:0003677">
    <property type="term" value="F:DNA binding"/>
    <property type="evidence" value="ECO:0007669"/>
    <property type="project" value="UniProtKB-KW"/>
</dbReference>
<name>A0A5P0ZMR6_9LACO</name>